<sequence length="181" mass="19873">MACGGATSSNAGNGGTRVGGSNGGSRFANLEIPNSDRSPAEDFNSPCFLSNGDHLGLNLVSHQLVGENYNTWSRAMSMALTAKNKLCFIDGTLSRPNLTDLLYNSWCRCNSMVMSWILNAVSKEIADSLMYIDTAVDVWIDLYDRFHQSNGPRVFQIKQQLNSLSQGSNDVTTYYTKLKIL</sequence>
<feature type="compositionally biased region" description="Low complexity" evidence="1">
    <location>
        <begin position="1"/>
        <end position="11"/>
    </location>
</feature>
<protein>
    <recommendedName>
        <fullName evidence="2">Retrotransposon Copia-like N-terminal domain-containing protein</fullName>
    </recommendedName>
</protein>
<evidence type="ECO:0000256" key="1">
    <source>
        <dbReference type="SAM" id="MobiDB-lite"/>
    </source>
</evidence>
<organism evidence="3 4">
    <name type="scientific">Acer negundo</name>
    <name type="common">Box elder</name>
    <dbReference type="NCBI Taxonomy" id="4023"/>
    <lineage>
        <taxon>Eukaryota</taxon>
        <taxon>Viridiplantae</taxon>
        <taxon>Streptophyta</taxon>
        <taxon>Embryophyta</taxon>
        <taxon>Tracheophyta</taxon>
        <taxon>Spermatophyta</taxon>
        <taxon>Magnoliopsida</taxon>
        <taxon>eudicotyledons</taxon>
        <taxon>Gunneridae</taxon>
        <taxon>Pentapetalae</taxon>
        <taxon>rosids</taxon>
        <taxon>malvids</taxon>
        <taxon>Sapindales</taxon>
        <taxon>Sapindaceae</taxon>
        <taxon>Hippocastanoideae</taxon>
        <taxon>Acereae</taxon>
        <taxon>Acer</taxon>
    </lineage>
</organism>
<comment type="caution">
    <text evidence="3">The sequence shown here is derived from an EMBL/GenBank/DDBJ whole genome shotgun (WGS) entry which is preliminary data.</text>
</comment>
<dbReference type="PANTHER" id="PTHR37610">
    <property type="entry name" value="CCHC-TYPE DOMAIN-CONTAINING PROTEIN"/>
    <property type="match status" value="1"/>
</dbReference>
<reference evidence="3 4" key="1">
    <citation type="journal article" date="2022" name="Plant J.">
        <title>Strategies of tolerance reflected in two North American maple genomes.</title>
        <authorList>
            <person name="McEvoy S.L."/>
            <person name="Sezen U.U."/>
            <person name="Trouern-Trend A."/>
            <person name="McMahon S.M."/>
            <person name="Schaberg P.G."/>
            <person name="Yang J."/>
            <person name="Wegrzyn J.L."/>
            <person name="Swenson N.G."/>
        </authorList>
    </citation>
    <scope>NUCLEOTIDE SEQUENCE [LARGE SCALE GENOMIC DNA]</scope>
    <source>
        <strain evidence="3">91603</strain>
    </source>
</reference>
<dbReference type="Proteomes" id="UP001064489">
    <property type="component" value="Chromosome 13"/>
</dbReference>
<feature type="domain" description="Retrotransposon Copia-like N-terminal" evidence="2">
    <location>
        <begin position="53"/>
        <end position="97"/>
    </location>
</feature>
<evidence type="ECO:0000259" key="2">
    <source>
        <dbReference type="Pfam" id="PF14244"/>
    </source>
</evidence>
<name>A0AAD5P548_ACENE</name>
<feature type="compositionally biased region" description="Gly residues" evidence="1">
    <location>
        <begin position="12"/>
        <end position="23"/>
    </location>
</feature>
<feature type="region of interest" description="Disordered" evidence="1">
    <location>
        <begin position="1"/>
        <end position="38"/>
    </location>
</feature>
<accession>A0AAD5P548</accession>
<proteinExistence type="predicted"/>
<keyword evidence="4" id="KW-1185">Reference proteome</keyword>
<evidence type="ECO:0000313" key="3">
    <source>
        <dbReference type="EMBL" id="KAI9198154.1"/>
    </source>
</evidence>
<gene>
    <name evidence="3" type="ORF">LWI28_011110</name>
</gene>
<dbReference type="EMBL" id="JAJSOW010000002">
    <property type="protein sequence ID" value="KAI9198154.1"/>
    <property type="molecule type" value="Genomic_DNA"/>
</dbReference>
<dbReference type="InterPro" id="IPR029472">
    <property type="entry name" value="Copia-like_N"/>
</dbReference>
<dbReference type="PANTHER" id="PTHR37610:SF97">
    <property type="entry name" value="RETROTRANSPOSON GAG DOMAIN-CONTAINING PROTEIN"/>
    <property type="match status" value="1"/>
</dbReference>
<dbReference type="AlphaFoldDB" id="A0AAD5P548"/>
<evidence type="ECO:0000313" key="4">
    <source>
        <dbReference type="Proteomes" id="UP001064489"/>
    </source>
</evidence>
<dbReference type="Pfam" id="PF14244">
    <property type="entry name" value="Retrotran_gag_3"/>
    <property type="match status" value="1"/>
</dbReference>